<dbReference type="Gene3D" id="3.40.50.2300">
    <property type="match status" value="2"/>
</dbReference>
<dbReference type="PANTHER" id="PTHR30146:SF153">
    <property type="entry name" value="LACTOSE OPERON REPRESSOR"/>
    <property type="match status" value="1"/>
</dbReference>
<dbReference type="PROSITE" id="PS50932">
    <property type="entry name" value="HTH_LACI_2"/>
    <property type="match status" value="1"/>
</dbReference>
<dbReference type="PANTHER" id="PTHR30146">
    <property type="entry name" value="LACI-RELATED TRANSCRIPTIONAL REPRESSOR"/>
    <property type="match status" value="1"/>
</dbReference>
<dbReference type="InterPro" id="IPR046335">
    <property type="entry name" value="LacI/GalR-like_sensor"/>
</dbReference>
<dbReference type="RefSeq" id="WP_330795682.1">
    <property type="nucleotide sequence ID" value="NZ_JAZEWV010000010.1"/>
</dbReference>
<dbReference type="InterPro" id="IPR000843">
    <property type="entry name" value="HTH_LacI"/>
</dbReference>
<dbReference type="InterPro" id="IPR028082">
    <property type="entry name" value="Peripla_BP_I"/>
</dbReference>
<dbReference type="GO" id="GO:0003677">
    <property type="term" value="F:DNA binding"/>
    <property type="evidence" value="ECO:0007669"/>
    <property type="project" value="UniProtKB-KW"/>
</dbReference>
<name>A0ABU7PC20_9ACTN</name>
<dbReference type="InterPro" id="IPR010982">
    <property type="entry name" value="Lambda_DNA-bd_dom_sf"/>
</dbReference>
<protein>
    <submittedName>
        <fullName evidence="5">LacI family DNA-binding transcriptional regulator</fullName>
    </submittedName>
</protein>
<organism evidence="5 6">
    <name type="scientific">Actinacidiphila polyblastidii</name>
    <dbReference type="NCBI Taxonomy" id="3110430"/>
    <lineage>
        <taxon>Bacteria</taxon>
        <taxon>Bacillati</taxon>
        <taxon>Actinomycetota</taxon>
        <taxon>Actinomycetes</taxon>
        <taxon>Kitasatosporales</taxon>
        <taxon>Streptomycetaceae</taxon>
        <taxon>Actinacidiphila</taxon>
    </lineage>
</organism>
<dbReference type="SUPFAM" id="SSF53822">
    <property type="entry name" value="Periplasmic binding protein-like I"/>
    <property type="match status" value="1"/>
</dbReference>
<dbReference type="CDD" id="cd01392">
    <property type="entry name" value="HTH_LacI"/>
    <property type="match status" value="1"/>
</dbReference>
<dbReference type="Gene3D" id="1.10.260.40">
    <property type="entry name" value="lambda repressor-like DNA-binding domains"/>
    <property type="match status" value="1"/>
</dbReference>
<reference evidence="5 6" key="1">
    <citation type="submission" date="2023-12" db="EMBL/GenBank/DDBJ databases">
        <title>Streptomyces sp. V4-01.</title>
        <authorList>
            <person name="Somphong A."/>
            <person name="Phongsopitanun W."/>
        </authorList>
    </citation>
    <scope>NUCLEOTIDE SEQUENCE [LARGE SCALE GENOMIC DNA]</scope>
    <source>
        <strain evidence="5 6">V4-01</strain>
    </source>
</reference>
<keyword evidence="2 5" id="KW-0238">DNA-binding</keyword>
<evidence type="ECO:0000256" key="2">
    <source>
        <dbReference type="ARBA" id="ARBA00023125"/>
    </source>
</evidence>
<evidence type="ECO:0000256" key="3">
    <source>
        <dbReference type="ARBA" id="ARBA00023163"/>
    </source>
</evidence>
<comment type="caution">
    <text evidence="5">The sequence shown here is derived from an EMBL/GenBank/DDBJ whole genome shotgun (WGS) entry which is preliminary data.</text>
</comment>
<evidence type="ECO:0000256" key="1">
    <source>
        <dbReference type="ARBA" id="ARBA00023015"/>
    </source>
</evidence>
<sequence>MTGQSTGPVTTRLLAAEAGVSAATVSKVMNGRPGVSAATRDRVARVLDRHRSHRRPPHRRPGLVVDLVLNEIDSLWSAQIVAGADEVFQAAGTTMALAALHGSAAHAASWLGTLAARRCDGVVLAVCELTARQHLHLASLGVPVVLLDPSGGADVGLPVVGATNWAGAVAATEHLIALGHRAIAHLAGPGGVTAARARAAGYRTAMDRAGLAVRDGSLRYGTFDDQSGHREMLALLDEARTAGTPPPTAVFAASDRQALGACTALQSRGLAVPGDVSVVGFDDTPQSRWARPALTTVHQPVQEMAALAARTMLRVIDGESIDPPRVELATRLVVRDSAAPPPAG</sequence>
<evidence type="ECO:0000313" key="6">
    <source>
        <dbReference type="Proteomes" id="UP001344658"/>
    </source>
</evidence>
<gene>
    <name evidence="5" type="ORF">V2S66_15415</name>
</gene>
<keyword evidence="1" id="KW-0805">Transcription regulation</keyword>
<accession>A0ABU7PC20</accession>
<keyword evidence="6" id="KW-1185">Reference proteome</keyword>
<dbReference type="Pfam" id="PF00356">
    <property type="entry name" value="LacI"/>
    <property type="match status" value="1"/>
</dbReference>
<proteinExistence type="predicted"/>
<evidence type="ECO:0000313" key="5">
    <source>
        <dbReference type="EMBL" id="MEE4543354.1"/>
    </source>
</evidence>
<feature type="domain" description="HTH lacI-type" evidence="4">
    <location>
        <begin position="15"/>
        <end position="50"/>
    </location>
</feature>
<dbReference type="Proteomes" id="UP001344658">
    <property type="component" value="Unassembled WGS sequence"/>
</dbReference>
<dbReference type="SMART" id="SM00354">
    <property type="entry name" value="HTH_LACI"/>
    <property type="match status" value="1"/>
</dbReference>
<dbReference type="CDD" id="cd06267">
    <property type="entry name" value="PBP1_LacI_sugar_binding-like"/>
    <property type="match status" value="1"/>
</dbReference>
<dbReference type="Pfam" id="PF13377">
    <property type="entry name" value="Peripla_BP_3"/>
    <property type="match status" value="1"/>
</dbReference>
<dbReference type="SUPFAM" id="SSF47413">
    <property type="entry name" value="lambda repressor-like DNA-binding domains"/>
    <property type="match status" value="1"/>
</dbReference>
<keyword evidence="3" id="KW-0804">Transcription</keyword>
<dbReference type="EMBL" id="JAZEWV010000010">
    <property type="protein sequence ID" value="MEE4543354.1"/>
    <property type="molecule type" value="Genomic_DNA"/>
</dbReference>
<evidence type="ECO:0000259" key="4">
    <source>
        <dbReference type="PROSITE" id="PS50932"/>
    </source>
</evidence>